<protein>
    <submittedName>
        <fullName evidence="3">Uncharacterized protein</fullName>
    </submittedName>
</protein>
<keyword evidence="2" id="KW-1133">Transmembrane helix</keyword>
<feature type="compositionally biased region" description="Polar residues" evidence="1">
    <location>
        <begin position="99"/>
        <end position="120"/>
    </location>
</feature>
<name>A0A4Y1RLU2_PRUDU</name>
<dbReference type="EMBL" id="AP019302">
    <property type="protein sequence ID" value="BBH05271.1"/>
    <property type="molecule type" value="Genomic_DNA"/>
</dbReference>
<dbReference type="PANTHER" id="PTHR31170">
    <property type="entry name" value="BNAC04G53230D PROTEIN"/>
    <property type="match status" value="1"/>
</dbReference>
<keyword evidence="2" id="KW-0812">Transmembrane</keyword>
<proteinExistence type="predicted"/>
<dbReference type="PANTHER" id="PTHR31170:SF17">
    <property type="match status" value="1"/>
</dbReference>
<dbReference type="AlphaFoldDB" id="A0A4Y1RLU2"/>
<keyword evidence="2" id="KW-0472">Membrane</keyword>
<gene>
    <name evidence="3" type="ORF">Prudu_016612</name>
</gene>
<evidence type="ECO:0000313" key="3">
    <source>
        <dbReference type="EMBL" id="BBH05271.1"/>
    </source>
</evidence>
<organism evidence="3">
    <name type="scientific">Prunus dulcis</name>
    <name type="common">Almond</name>
    <name type="synonym">Amygdalus dulcis</name>
    <dbReference type="NCBI Taxonomy" id="3755"/>
    <lineage>
        <taxon>Eukaryota</taxon>
        <taxon>Viridiplantae</taxon>
        <taxon>Streptophyta</taxon>
        <taxon>Embryophyta</taxon>
        <taxon>Tracheophyta</taxon>
        <taxon>Spermatophyta</taxon>
        <taxon>Magnoliopsida</taxon>
        <taxon>eudicotyledons</taxon>
        <taxon>Gunneridae</taxon>
        <taxon>Pentapetalae</taxon>
        <taxon>rosids</taxon>
        <taxon>fabids</taxon>
        <taxon>Rosales</taxon>
        <taxon>Rosaceae</taxon>
        <taxon>Amygdaloideae</taxon>
        <taxon>Amygdaleae</taxon>
        <taxon>Prunus</taxon>
    </lineage>
</organism>
<reference evidence="3" key="1">
    <citation type="journal article" date="2019" name="Science">
        <title>Mutation of a bHLH transcription factor allowed almond domestication.</title>
        <authorList>
            <person name="Sanchez-Perez R."/>
            <person name="Pavan S."/>
            <person name="Mazzeo R."/>
            <person name="Moldovan C."/>
            <person name="Aiese Cigliano R."/>
            <person name="Del Cueto J."/>
            <person name="Ricciardi F."/>
            <person name="Lotti C."/>
            <person name="Ricciardi L."/>
            <person name="Dicenta F."/>
            <person name="Lopez-Marques R.L."/>
            <person name="Lindberg Moller B."/>
        </authorList>
    </citation>
    <scope>NUCLEOTIDE SEQUENCE</scope>
</reference>
<sequence length="558" mass="63920">MMLSGVLTGPIRGVGSTGVWGDYVLRENYVWLDPSKRVYFLGNVQFIGETLLKFRQKVSVFSKWARHRGDVRNSKRFVSDFGKIRGGMTESNIDDDSVMGNTDNATAAGNDLKNQSSGLSENRKEDELLASSIRKKLPQQSSSLECSCIFKIPHILRRGNENVFVPNLVSIGPYHHGHEDLKAMEEIKQWYLHCLLERRGNQEASMMDFVKGIRSMEKYCRDCYGEKVNLSSDDFVEIMVVDGCFIIELFRKYITDVTAGKSAKVFPERDDPVFNTSWMIATLLYDLLLLENQIPWRVLGCLIKLTRENDETEETSLSQLTLKYFENYTLGRYPKKIEETGSKHLLDFIRRCLLGGRKEESNNIHPNSVWAPIPCVTELLQAGVKFRRTEDSMLNITFENGVMKIPPIVVYENGESLFRNLIVYEQCEASVYECKITSYAVVLDNLINTSSDVDILVQKGILITHLSKEDIASFFNKLYNNTIPGHFSYKELTDKVNEHYHRRFNRWKTILARDYFNNPWSTLAFAGALLGLGLTFMQTLYAILAYKAPTSDEGYHYP</sequence>
<accession>A0A4Y1RLU2</accession>
<dbReference type="Pfam" id="PF03140">
    <property type="entry name" value="DUF247"/>
    <property type="match status" value="1"/>
</dbReference>
<evidence type="ECO:0000256" key="1">
    <source>
        <dbReference type="SAM" id="MobiDB-lite"/>
    </source>
</evidence>
<feature type="region of interest" description="Disordered" evidence="1">
    <location>
        <begin position="92"/>
        <end position="122"/>
    </location>
</feature>
<feature type="transmembrane region" description="Helical" evidence="2">
    <location>
        <begin position="523"/>
        <end position="546"/>
    </location>
</feature>
<dbReference type="InterPro" id="IPR004158">
    <property type="entry name" value="DUF247_pln"/>
</dbReference>
<evidence type="ECO:0000256" key="2">
    <source>
        <dbReference type="SAM" id="Phobius"/>
    </source>
</evidence>